<proteinExistence type="predicted"/>
<keyword evidence="2" id="KW-1185">Reference proteome</keyword>
<dbReference type="Gene3D" id="3.30.70.2330">
    <property type="match status" value="1"/>
</dbReference>
<reference evidence="2" key="1">
    <citation type="journal article" date="2019" name="Int. J. Syst. Evol. Microbiol.">
        <title>The Global Catalogue of Microorganisms (GCM) 10K type strain sequencing project: providing services to taxonomists for standard genome sequencing and annotation.</title>
        <authorList>
            <consortium name="The Broad Institute Genomics Platform"/>
            <consortium name="The Broad Institute Genome Sequencing Center for Infectious Disease"/>
            <person name="Wu L."/>
            <person name="Ma J."/>
        </authorList>
    </citation>
    <scope>NUCLEOTIDE SEQUENCE [LARGE SCALE GENOMIC DNA]</scope>
    <source>
        <strain evidence="2">JCM 30071</strain>
    </source>
</reference>
<evidence type="ECO:0000313" key="2">
    <source>
        <dbReference type="Proteomes" id="UP000634435"/>
    </source>
</evidence>
<protein>
    <submittedName>
        <fullName evidence="1">Uncharacterized protein</fullName>
    </submittedName>
</protein>
<dbReference type="EMBL" id="BMPN01000012">
    <property type="protein sequence ID" value="GGJ76420.1"/>
    <property type="molecule type" value="Genomic_DNA"/>
</dbReference>
<gene>
    <name evidence="1" type="ORF">GCM10007111_42530</name>
</gene>
<evidence type="ECO:0000313" key="1">
    <source>
        <dbReference type="EMBL" id="GGJ76420.1"/>
    </source>
</evidence>
<organism evidence="1 2">
    <name type="scientific">Virgibacillus kapii</name>
    <dbReference type="NCBI Taxonomy" id="1638645"/>
    <lineage>
        <taxon>Bacteria</taxon>
        <taxon>Bacillati</taxon>
        <taxon>Bacillota</taxon>
        <taxon>Bacilli</taxon>
        <taxon>Bacillales</taxon>
        <taxon>Bacillaceae</taxon>
        <taxon>Virgibacillus</taxon>
    </lineage>
</organism>
<dbReference type="RefSeq" id="WP_286191352.1">
    <property type="nucleotide sequence ID" value="NZ_BMPN01000012.1"/>
</dbReference>
<sequence>MTNIEILEETYDETIFEYSGALFSNCSLQLEPDNEYDSKAIAVYIDSFMVGHVPKKNFSEGKEYIYEQLTGGLKDSQKLNFSVSLRGGKYKINRDDEKVNTGESEYKLDGQITIKTEYN</sequence>
<name>A0ABQ2DX51_9BACI</name>
<comment type="caution">
    <text evidence="1">The sequence shown here is derived from an EMBL/GenBank/DDBJ whole genome shotgun (WGS) entry which is preliminary data.</text>
</comment>
<dbReference type="Proteomes" id="UP000634435">
    <property type="component" value="Unassembled WGS sequence"/>
</dbReference>
<accession>A0ABQ2DX51</accession>